<evidence type="ECO:0000313" key="2">
    <source>
        <dbReference type="EMBL" id="GMH46642.1"/>
    </source>
</evidence>
<gene>
    <name evidence="2" type="ORF">TrVE_jg3214</name>
</gene>
<accession>A0A9W6Z8C3</accession>
<sequence length="120" mass="13769">MNLDLGEGWLVEVQLMFASVLTVKKELHKFYDVVRAEKPRAILSPLFKVAQTNEAVKDEEIERMRKMMESAEVAHKMNHRRESGTASAWGEGAGERIKELEIKVEKLESKISRSIEVLEE</sequence>
<dbReference type="Proteomes" id="UP001165160">
    <property type="component" value="Unassembled WGS sequence"/>
</dbReference>
<dbReference type="AlphaFoldDB" id="A0A9W6Z8C3"/>
<dbReference type="EMBL" id="BRXX01000550">
    <property type="protein sequence ID" value="GMH46642.1"/>
    <property type="molecule type" value="Genomic_DNA"/>
</dbReference>
<keyword evidence="3" id="KW-1185">Reference proteome</keyword>
<evidence type="ECO:0000313" key="3">
    <source>
        <dbReference type="Proteomes" id="UP001165160"/>
    </source>
</evidence>
<feature type="coiled-coil region" evidence="1">
    <location>
        <begin position="90"/>
        <end position="117"/>
    </location>
</feature>
<keyword evidence="1" id="KW-0175">Coiled coil</keyword>
<evidence type="ECO:0000256" key="1">
    <source>
        <dbReference type="SAM" id="Coils"/>
    </source>
</evidence>
<reference evidence="3" key="1">
    <citation type="journal article" date="2023" name="Commun. Biol.">
        <title>Genome analysis of Parmales, the sister group of diatoms, reveals the evolutionary specialization of diatoms from phago-mixotrophs to photoautotrophs.</title>
        <authorList>
            <person name="Ban H."/>
            <person name="Sato S."/>
            <person name="Yoshikawa S."/>
            <person name="Yamada K."/>
            <person name="Nakamura Y."/>
            <person name="Ichinomiya M."/>
            <person name="Sato N."/>
            <person name="Blanc-Mathieu R."/>
            <person name="Endo H."/>
            <person name="Kuwata A."/>
            <person name="Ogata H."/>
        </authorList>
    </citation>
    <scope>NUCLEOTIDE SEQUENCE [LARGE SCALE GENOMIC DNA]</scope>
    <source>
        <strain evidence="3">NIES 3699</strain>
    </source>
</reference>
<protein>
    <submittedName>
        <fullName evidence="2">Uncharacterized protein</fullName>
    </submittedName>
</protein>
<organism evidence="2 3">
    <name type="scientific">Triparma verrucosa</name>
    <dbReference type="NCBI Taxonomy" id="1606542"/>
    <lineage>
        <taxon>Eukaryota</taxon>
        <taxon>Sar</taxon>
        <taxon>Stramenopiles</taxon>
        <taxon>Ochrophyta</taxon>
        <taxon>Bolidophyceae</taxon>
        <taxon>Parmales</taxon>
        <taxon>Triparmaceae</taxon>
        <taxon>Triparma</taxon>
    </lineage>
</organism>
<proteinExistence type="predicted"/>
<comment type="caution">
    <text evidence="2">The sequence shown here is derived from an EMBL/GenBank/DDBJ whole genome shotgun (WGS) entry which is preliminary data.</text>
</comment>
<name>A0A9W6Z8C3_9STRA</name>